<proteinExistence type="predicted"/>
<sequence length="181" mass="21030">MVQEEKSSLIRMLNTSIGNISGLFKSKKEEPGPEVEVEDINNIEEKEAHSLLLDNEDDFEKELSQLSLSLEEPPKADSLPELAEESEPEDKKTETEEILRLRKILSLKEEIRAREKDKEEEKIELKALELVKVQAQLEYEKKQRKILEQEIAELKERLEKNELECMELIKYCQLLLGPGQV</sequence>
<evidence type="ECO:0000256" key="1">
    <source>
        <dbReference type="SAM" id="Coils"/>
    </source>
</evidence>
<feature type="region of interest" description="Disordered" evidence="2">
    <location>
        <begin position="66"/>
        <end position="95"/>
    </location>
</feature>
<dbReference type="AlphaFoldDB" id="A0A177EI66"/>
<dbReference type="EMBL" id="LTDL01000016">
    <property type="protein sequence ID" value="OAG31416.1"/>
    <property type="molecule type" value="Genomic_DNA"/>
</dbReference>
<feature type="compositionally biased region" description="Low complexity" evidence="2">
    <location>
        <begin position="66"/>
        <end position="81"/>
    </location>
</feature>
<dbReference type="VEuPathDB" id="MicrosporidiaDB:NEDG_01943"/>
<keyword evidence="1" id="KW-0175">Coiled coil</keyword>
<feature type="coiled-coil region" evidence="1">
    <location>
        <begin position="104"/>
        <end position="171"/>
    </location>
</feature>
<organism evidence="3 4">
    <name type="scientific">Nematocida displodere</name>
    <dbReference type="NCBI Taxonomy" id="1805483"/>
    <lineage>
        <taxon>Eukaryota</taxon>
        <taxon>Fungi</taxon>
        <taxon>Fungi incertae sedis</taxon>
        <taxon>Microsporidia</taxon>
        <taxon>Nematocida</taxon>
    </lineage>
</organism>
<reference evidence="3 4" key="1">
    <citation type="submission" date="2016-02" db="EMBL/GenBank/DDBJ databases">
        <title>Discovery of a natural microsporidian pathogen with a broad tissue tropism in Caenorhabditis elegans.</title>
        <authorList>
            <person name="Luallen R.J."/>
            <person name="Reinke A.W."/>
            <person name="Tong L."/>
            <person name="Botts M.R."/>
            <person name="Felix M.-A."/>
            <person name="Troemel E.R."/>
        </authorList>
    </citation>
    <scope>NUCLEOTIDE SEQUENCE [LARGE SCALE GENOMIC DNA]</scope>
    <source>
        <strain evidence="3 4">JUm2807</strain>
    </source>
</reference>
<evidence type="ECO:0000256" key="2">
    <source>
        <dbReference type="SAM" id="MobiDB-lite"/>
    </source>
</evidence>
<keyword evidence="4" id="KW-1185">Reference proteome</keyword>
<accession>A0A177EI66</accession>
<evidence type="ECO:0000313" key="3">
    <source>
        <dbReference type="EMBL" id="OAG31416.1"/>
    </source>
</evidence>
<name>A0A177EI66_9MICR</name>
<dbReference type="Proteomes" id="UP000185944">
    <property type="component" value="Unassembled WGS sequence"/>
</dbReference>
<protein>
    <submittedName>
        <fullName evidence="3">Uncharacterized protein</fullName>
    </submittedName>
</protein>
<dbReference type="RefSeq" id="XP_067545091.1">
    <property type="nucleotide sequence ID" value="XM_067689361.1"/>
</dbReference>
<evidence type="ECO:0000313" key="4">
    <source>
        <dbReference type="Proteomes" id="UP000185944"/>
    </source>
</evidence>
<dbReference type="GeneID" id="93648293"/>
<gene>
    <name evidence="3" type="ORF">NEDG_01943</name>
</gene>
<comment type="caution">
    <text evidence="3">The sequence shown here is derived from an EMBL/GenBank/DDBJ whole genome shotgun (WGS) entry which is preliminary data.</text>
</comment>